<dbReference type="SUPFAM" id="SSF53850">
    <property type="entry name" value="Periplasmic binding protein-like II"/>
    <property type="match status" value="1"/>
</dbReference>
<dbReference type="InterPro" id="IPR039424">
    <property type="entry name" value="SBP_5"/>
</dbReference>
<dbReference type="GO" id="GO:0015833">
    <property type="term" value="P:peptide transport"/>
    <property type="evidence" value="ECO:0007669"/>
    <property type="project" value="TreeGrafter"/>
</dbReference>
<accession>A0A931F6H1</accession>
<dbReference type="PIRSF" id="PIRSF002741">
    <property type="entry name" value="MppA"/>
    <property type="match status" value="1"/>
</dbReference>
<sequence length="518" mass="59362">MKSYLKGFRLNKQIVTSLVLAVVLVLAVSYVALADAHHVLRTRARNGMDINTLDPAHMIGNEEDNIGLAIYSRLIELDPDNPAEYRMDAAEVFEMNEAGTEIYFELKQGIQFHGGYGELTAEDVKFSYERLVDPAVEAAYADDFATLDRVEVIDDYSGRIILSDVFPGIMTRTLPLLRGSILSKDAFEEIGAEMFATNPIGSGPYMFEEWQPGEKIILTRNDDYYRDLPDFERVEIYPIVEEEAAEVAFDVGELNETRISLDSIDRYENEDDVIVHELDMLRFIWIGFNHQQPPFDDIRVREAMRYAIDVDEIIEGAFRGATERANTILPPGILGHWADAPAYQQDTARARELLAEAGYEDGFATKMASYAVSTELTTAQIAQYHLTQVGVRPDIELVEGGQAYQLLRQIDRPGMHVASFTLNPDPGYWTEWYTNNQIGSWNYMHWENDEFQELHDMANLEPDRDRRAELYIEMQEIMDEEVVFIPISYDIGVHASRDYINPTYLYHYSLYQHFELAE</sequence>
<dbReference type="GO" id="GO:0043190">
    <property type="term" value="C:ATP-binding cassette (ABC) transporter complex"/>
    <property type="evidence" value="ECO:0007669"/>
    <property type="project" value="InterPro"/>
</dbReference>
<evidence type="ECO:0000259" key="1">
    <source>
        <dbReference type="Pfam" id="PF00496"/>
    </source>
</evidence>
<reference evidence="2" key="1">
    <citation type="submission" date="2020-11" db="EMBL/GenBank/DDBJ databases">
        <title>Halonatronomonas betainensis gen. nov., sp. nov. a novel haloalkaliphilic representative of the family Halanaerobiacae capable of betaine degradation.</title>
        <authorList>
            <person name="Boltyanskaya Y."/>
            <person name="Kevbrin V."/>
            <person name="Detkova E."/>
            <person name="Grouzdev D.S."/>
            <person name="Koziaeva V."/>
            <person name="Zhilina T."/>
        </authorList>
    </citation>
    <scope>NUCLEOTIDE SEQUENCE</scope>
    <source>
        <strain evidence="2">Z-7014</strain>
    </source>
</reference>
<dbReference type="Gene3D" id="3.90.76.10">
    <property type="entry name" value="Dipeptide-binding Protein, Domain 1"/>
    <property type="match status" value="1"/>
</dbReference>
<evidence type="ECO:0000313" key="2">
    <source>
        <dbReference type="EMBL" id="MBF8436915.1"/>
    </source>
</evidence>
<proteinExistence type="predicted"/>
<dbReference type="GO" id="GO:0042597">
    <property type="term" value="C:periplasmic space"/>
    <property type="evidence" value="ECO:0007669"/>
    <property type="project" value="UniProtKB-ARBA"/>
</dbReference>
<name>A0A931F6H1_9FIRM</name>
<dbReference type="InterPro" id="IPR030678">
    <property type="entry name" value="Peptide/Ni-bd"/>
</dbReference>
<dbReference type="RefSeq" id="WP_270453843.1">
    <property type="nucleotide sequence ID" value="NZ_JADPIE010000004.1"/>
</dbReference>
<dbReference type="EMBL" id="JADPIE010000004">
    <property type="protein sequence ID" value="MBF8436915.1"/>
    <property type="molecule type" value="Genomic_DNA"/>
</dbReference>
<dbReference type="InterPro" id="IPR000914">
    <property type="entry name" value="SBP_5_dom"/>
</dbReference>
<feature type="domain" description="Solute-binding protein family 5" evidence="1">
    <location>
        <begin position="87"/>
        <end position="434"/>
    </location>
</feature>
<dbReference type="GO" id="GO:1904680">
    <property type="term" value="F:peptide transmembrane transporter activity"/>
    <property type="evidence" value="ECO:0007669"/>
    <property type="project" value="TreeGrafter"/>
</dbReference>
<dbReference type="Pfam" id="PF00496">
    <property type="entry name" value="SBP_bac_5"/>
    <property type="match status" value="1"/>
</dbReference>
<dbReference type="Gene3D" id="3.10.105.10">
    <property type="entry name" value="Dipeptide-binding Protein, Domain 3"/>
    <property type="match status" value="1"/>
</dbReference>
<organism evidence="2 3">
    <name type="scientific">Halonatronomonas betaini</name>
    <dbReference type="NCBI Taxonomy" id="2778430"/>
    <lineage>
        <taxon>Bacteria</taxon>
        <taxon>Bacillati</taxon>
        <taxon>Bacillota</taxon>
        <taxon>Clostridia</taxon>
        <taxon>Halanaerobiales</taxon>
        <taxon>Halarsenatibacteraceae</taxon>
        <taxon>Halonatronomonas</taxon>
    </lineage>
</organism>
<gene>
    <name evidence="2" type="ORF">I0Q91_07495</name>
</gene>
<comment type="caution">
    <text evidence="2">The sequence shown here is derived from an EMBL/GenBank/DDBJ whole genome shotgun (WGS) entry which is preliminary data.</text>
</comment>
<keyword evidence="3" id="KW-1185">Reference proteome</keyword>
<dbReference type="Gene3D" id="3.40.190.10">
    <property type="entry name" value="Periplasmic binding protein-like II"/>
    <property type="match status" value="1"/>
</dbReference>
<evidence type="ECO:0000313" key="3">
    <source>
        <dbReference type="Proteomes" id="UP000621436"/>
    </source>
</evidence>
<dbReference type="PANTHER" id="PTHR30290">
    <property type="entry name" value="PERIPLASMIC BINDING COMPONENT OF ABC TRANSPORTER"/>
    <property type="match status" value="1"/>
</dbReference>
<dbReference type="Proteomes" id="UP000621436">
    <property type="component" value="Unassembled WGS sequence"/>
</dbReference>
<protein>
    <recommendedName>
        <fullName evidence="1">Solute-binding protein family 5 domain-containing protein</fullName>
    </recommendedName>
</protein>
<dbReference type="AlphaFoldDB" id="A0A931F6H1"/>